<dbReference type="Gene3D" id="3.30.1200.10">
    <property type="entry name" value="YggU-like"/>
    <property type="match status" value="1"/>
</dbReference>
<protein>
    <recommendedName>
        <fullName evidence="2">UPF0235 protein HNQ70_001644</fullName>
    </recommendedName>
</protein>
<proteinExistence type="inferred from homology"/>
<name>A0A7W8M929_9BURK</name>
<dbReference type="RefSeq" id="WP_183966177.1">
    <property type="nucleotide sequence ID" value="NZ_BAABEW010000001.1"/>
</dbReference>
<comment type="caution">
    <text evidence="3">The sequence shown here is derived from an EMBL/GenBank/DDBJ whole genome shotgun (WGS) entry which is preliminary data.</text>
</comment>
<dbReference type="InterPro" id="IPR036591">
    <property type="entry name" value="YggU-like_sf"/>
</dbReference>
<dbReference type="GO" id="GO:0005737">
    <property type="term" value="C:cytoplasm"/>
    <property type="evidence" value="ECO:0007669"/>
    <property type="project" value="TreeGrafter"/>
</dbReference>
<dbReference type="HAMAP" id="MF_00634">
    <property type="entry name" value="UPF0235"/>
    <property type="match status" value="1"/>
</dbReference>
<sequence>MSQRPEPQSSSDDGWLEPVAGGWSLLLWVQPGARRTEVQGIADGRLKLRLAAPPVDGKANEALQRWLADRLGLRLREVELVSGQTGRRKRVRLECGLPEGEVRQLLLGSA</sequence>
<dbReference type="Proteomes" id="UP000532440">
    <property type="component" value="Unassembled WGS sequence"/>
</dbReference>
<accession>A0A7W8M929</accession>
<dbReference type="EMBL" id="JACHGB010000003">
    <property type="protein sequence ID" value="MBB5271634.1"/>
    <property type="molecule type" value="Genomic_DNA"/>
</dbReference>
<organism evidence="3 4">
    <name type="scientific">Quisquiliibacterium transsilvanicum</name>
    <dbReference type="NCBI Taxonomy" id="1549638"/>
    <lineage>
        <taxon>Bacteria</taxon>
        <taxon>Pseudomonadati</taxon>
        <taxon>Pseudomonadota</taxon>
        <taxon>Betaproteobacteria</taxon>
        <taxon>Burkholderiales</taxon>
        <taxon>Burkholderiaceae</taxon>
        <taxon>Quisquiliibacterium</taxon>
    </lineage>
</organism>
<dbReference type="AlphaFoldDB" id="A0A7W8M929"/>
<comment type="similarity">
    <text evidence="1 2">Belongs to the UPF0235 family.</text>
</comment>
<dbReference type="InterPro" id="IPR003746">
    <property type="entry name" value="DUF167"/>
</dbReference>
<evidence type="ECO:0000256" key="2">
    <source>
        <dbReference type="HAMAP-Rule" id="MF_00634"/>
    </source>
</evidence>
<reference evidence="3 4" key="1">
    <citation type="submission" date="2020-08" db="EMBL/GenBank/DDBJ databases">
        <title>Genomic Encyclopedia of Type Strains, Phase IV (KMG-IV): sequencing the most valuable type-strain genomes for metagenomic binning, comparative biology and taxonomic classification.</title>
        <authorList>
            <person name="Goeker M."/>
        </authorList>
    </citation>
    <scope>NUCLEOTIDE SEQUENCE [LARGE SCALE GENOMIC DNA]</scope>
    <source>
        <strain evidence="3 4">DSM 29781</strain>
    </source>
</reference>
<dbReference type="NCBIfam" id="TIGR00251">
    <property type="entry name" value="DUF167 family protein"/>
    <property type="match status" value="1"/>
</dbReference>
<gene>
    <name evidence="3" type="ORF">HNQ70_001644</name>
</gene>
<dbReference type="Pfam" id="PF02594">
    <property type="entry name" value="DUF167"/>
    <property type="match status" value="1"/>
</dbReference>
<evidence type="ECO:0000256" key="1">
    <source>
        <dbReference type="ARBA" id="ARBA00010364"/>
    </source>
</evidence>
<dbReference type="SUPFAM" id="SSF69786">
    <property type="entry name" value="YggU-like"/>
    <property type="match status" value="1"/>
</dbReference>
<dbReference type="SMART" id="SM01152">
    <property type="entry name" value="DUF167"/>
    <property type="match status" value="1"/>
</dbReference>
<dbReference type="PANTHER" id="PTHR13420:SF7">
    <property type="entry name" value="UPF0235 PROTEIN C15ORF40"/>
    <property type="match status" value="1"/>
</dbReference>
<evidence type="ECO:0000313" key="4">
    <source>
        <dbReference type="Proteomes" id="UP000532440"/>
    </source>
</evidence>
<dbReference type="PANTHER" id="PTHR13420">
    <property type="entry name" value="UPF0235 PROTEIN C15ORF40"/>
    <property type="match status" value="1"/>
</dbReference>
<keyword evidence="4" id="KW-1185">Reference proteome</keyword>
<evidence type="ECO:0000313" key="3">
    <source>
        <dbReference type="EMBL" id="MBB5271634.1"/>
    </source>
</evidence>